<evidence type="ECO:0008006" key="3">
    <source>
        <dbReference type="Google" id="ProtNLM"/>
    </source>
</evidence>
<dbReference type="AlphaFoldDB" id="A0AAV3NHX9"/>
<gene>
    <name evidence="1" type="ORF">LIER_00453</name>
</gene>
<dbReference type="InterPro" id="IPR007849">
    <property type="entry name" value="ATP10"/>
</dbReference>
<protein>
    <recommendedName>
        <fullName evidence="3">AT1G08220-like protein</fullName>
    </recommendedName>
</protein>
<evidence type="ECO:0000313" key="2">
    <source>
        <dbReference type="Proteomes" id="UP001454036"/>
    </source>
</evidence>
<dbReference type="GO" id="GO:0033615">
    <property type="term" value="P:mitochondrial proton-transporting ATP synthase complex assembly"/>
    <property type="evidence" value="ECO:0007669"/>
    <property type="project" value="TreeGrafter"/>
</dbReference>
<comment type="caution">
    <text evidence="1">The sequence shown here is derived from an EMBL/GenBank/DDBJ whole genome shotgun (WGS) entry which is preliminary data.</text>
</comment>
<sequence>MSRLKRLISLQHSMFINSTTIISQENNKLLPFIASNHPSQWTTTRSLDIFQMANKAALEKEKARLADEMNRGYFADIHEMKKHGGKISKANKVVVPAMEAVKFPTFEADYSNGSSLKLPIIPNGSGTSVTEDVPKATLMCLSFRSTSQAMVDSWRKPFSDAFNNSRNIHIYEVSFIDSWLLTKKPIKTLLLRTMRKSNADEGKDGPQRQILYSFGDHYYFRKELKILNLLTGYIFLLDNFGRIRWQGSGLATDEEVQWLLSCTSVLLQEVRQ</sequence>
<dbReference type="GO" id="GO:0005743">
    <property type="term" value="C:mitochondrial inner membrane"/>
    <property type="evidence" value="ECO:0007669"/>
    <property type="project" value="TreeGrafter"/>
</dbReference>
<dbReference type="PANTHER" id="PTHR28106">
    <property type="entry name" value="MITOCHONDRIAL ATPASE COMPLEX SUBUNIT ATP10"/>
    <property type="match status" value="1"/>
</dbReference>
<evidence type="ECO:0000313" key="1">
    <source>
        <dbReference type="EMBL" id="GAA0138769.1"/>
    </source>
</evidence>
<dbReference type="Pfam" id="PF05176">
    <property type="entry name" value="ATP-synt_10"/>
    <property type="match status" value="1"/>
</dbReference>
<dbReference type="Proteomes" id="UP001454036">
    <property type="component" value="Unassembled WGS sequence"/>
</dbReference>
<reference evidence="1 2" key="1">
    <citation type="submission" date="2024-01" db="EMBL/GenBank/DDBJ databases">
        <title>The complete chloroplast genome sequence of Lithospermum erythrorhizon: insights into the phylogenetic relationship among Boraginaceae species and the maternal lineages of purple gromwells.</title>
        <authorList>
            <person name="Okada T."/>
            <person name="Watanabe K."/>
        </authorList>
    </citation>
    <scope>NUCLEOTIDE SEQUENCE [LARGE SCALE GENOMIC DNA]</scope>
</reference>
<dbReference type="EMBL" id="BAABME010000035">
    <property type="protein sequence ID" value="GAA0138769.1"/>
    <property type="molecule type" value="Genomic_DNA"/>
</dbReference>
<dbReference type="PANTHER" id="PTHR28106:SF1">
    <property type="entry name" value="MITOCHONDRIAL ATPASE COMPLEX SUBUNIT ATP10"/>
    <property type="match status" value="1"/>
</dbReference>
<proteinExistence type="predicted"/>
<accession>A0AAV3NHX9</accession>
<keyword evidence="2" id="KW-1185">Reference proteome</keyword>
<name>A0AAV3NHX9_LITER</name>
<organism evidence="1 2">
    <name type="scientific">Lithospermum erythrorhizon</name>
    <name type="common">Purple gromwell</name>
    <name type="synonym">Lithospermum officinale var. erythrorhizon</name>
    <dbReference type="NCBI Taxonomy" id="34254"/>
    <lineage>
        <taxon>Eukaryota</taxon>
        <taxon>Viridiplantae</taxon>
        <taxon>Streptophyta</taxon>
        <taxon>Embryophyta</taxon>
        <taxon>Tracheophyta</taxon>
        <taxon>Spermatophyta</taxon>
        <taxon>Magnoliopsida</taxon>
        <taxon>eudicotyledons</taxon>
        <taxon>Gunneridae</taxon>
        <taxon>Pentapetalae</taxon>
        <taxon>asterids</taxon>
        <taxon>lamiids</taxon>
        <taxon>Boraginales</taxon>
        <taxon>Boraginaceae</taxon>
        <taxon>Boraginoideae</taxon>
        <taxon>Lithospermeae</taxon>
        <taxon>Lithospermum</taxon>
    </lineage>
</organism>